<gene>
    <name evidence="2" type="ORF">ACFPK0_00235</name>
</gene>
<evidence type="ECO:0000313" key="3">
    <source>
        <dbReference type="Proteomes" id="UP001596018"/>
    </source>
</evidence>
<reference evidence="3" key="1">
    <citation type="journal article" date="2019" name="Int. J. Syst. Evol. Microbiol.">
        <title>The Global Catalogue of Microorganisms (GCM) 10K type strain sequencing project: providing services to taxonomists for standard genome sequencing and annotation.</title>
        <authorList>
            <consortium name="The Broad Institute Genomics Platform"/>
            <consortium name="The Broad Institute Genome Sequencing Center for Infectious Disease"/>
            <person name="Wu L."/>
            <person name="Ma J."/>
        </authorList>
    </citation>
    <scope>NUCLEOTIDE SEQUENCE [LARGE SCALE GENOMIC DNA]</scope>
    <source>
        <strain evidence="3">KACC 12822</strain>
    </source>
</reference>
<sequence length="152" mass="16657">MKPWLFLLAFALPGLSPAASLQPLNADAVNVLLQPPAQGERFIALWSLDCAYCEANMQTLARLQQAHPERIELVTVATDSMAQRDAISARLDAAGMEHWPARAYADATPDRINYLIDPQWGGEMPRTLVIRADGSRHGLSGALTPEQLAKLR</sequence>
<feature type="chain" id="PRO_5045692485" description="Thioredoxin domain-containing protein" evidence="1">
    <location>
        <begin position="19"/>
        <end position="152"/>
    </location>
</feature>
<dbReference type="Proteomes" id="UP001596018">
    <property type="component" value="Unassembled WGS sequence"/>
</dbReference>
<evidence type="ECO:0000313" key="2">
    <source>
        <dbReference type="EMBL" id="MFC5438430.1"/>
    </source>
</evidence>
<organism evidence="2 3">
    <name type="scientific">Rhodanobacter ginsenosidimutans</name>
    <dbReference type="NCBI Taxonomy" id="490571"/>
    <lineage>
        <taxon>Bacteria</taxon>
        <taxon>Pseudomonadati</taxon>
        <taxon>Pseudomonadota</taxon>
        <taxon>Gammaproteobacteria</taxon>
        <taxon>Lysobacterales</taxon>
        <taxon>Rhodanobacteraceae</taxon>
        <taxon>Rhodanobacter</taxon>
    </lineage>
</organism>
<dbReference type="Gene3D" id="3.40.30.10">
    <property type="entry name" value="Glutaredoxin"/>
    <property type="match status" value="1"/>
</dbReference>
<dbReference type="EMBL" id="JBHSMM010000001">
    <property type="protein sequence ID" value="MFC5438430.1"/>
    <property type="molecule type" value="Genomic_DNA"/>
</dbReference>
<proteinExistence type="predicted"/>
<name>A0ABW0JR65_9GAMM</name>
<feature type="signal peptide" evidence="1">
    <location>
        <begin position="1"/>
        <end position="18"/>
    </location>
</feature>
<protein>
    <recommendedName>
        <fullName evidence="4">Thioredoxin domain-containing protein</fullName>
    </recommendedName>
</protein>
<keyword evidence="3" id="KW-1185">Reference proteome</keyword>
<comment type="caution">
    <text evidence="2">The sequence shown here is derived from an EMBL/GenBank/DDBJ whole genome shotgun (WGS) entry which is preliminary data.</text>
</comment>
<dbReference type="InterPro" id="IPR036249">
    <property type="entry name" value="Thioredoxin-like_sf"/>
</dbReference>
<evidence type="ECO:0000256" key="1">
    <source>
        <dbReference type="SAM" id="SignalP"/>
    </source>
</evidence>
<dbReference type="SUPFAM" id="SSF52833">
    <property type="entry name" value="Thioredoxin-like"/>
    <property type="match status" value="1"/>
</dbReference>
<evidence type="ECO:0008006" key="4">
    <source>
        <dbReference type="Google" id="ProtNLM"/>
    </source>
</evidence>
<accession>A0ABW0JR65</accession>
<dbReference type="RefSeq" id="WP_377337510.1">
    <property type="nucleotide sequence ID" value="NZ_JALBWS010000015.1"/>
</dbReference>
<keyword evidence="1" id="KW-0732">Signal</keyword>